<feature type="coiled-coil region" evidence="2">
    <location>
        <begin position="605"/>
        <end position="659"/>
    </location>
</feature>
<proteinExistence type="predicted"/>
<feature type="compositionally biased region" description="Basic and acidic residues" evidence="3">
    <location>
        <begin position="1101"/>
        <end position="1111"/>
    </location>
</feature>
<dbReference type="OrthoDB" id="411361at2"/>
<dbReference type="InterPro" id="IPR042229">
    <property type="entry name" value="Listeria/Bacterioides_rpt_sf"/>
</dbReference>
<accession>A0A2V3VJM7</accession>
<dbReference type="Pfam" id="PF09479">
    <property type="entry name" value="Flg_new"/>
    <property type="match status" value="2"/>
</dbReference>
<dbReference type="SUPFAM" id="SSF48239">
    <property type="entry name" value="Terpenoid cyclases/Protein prenyltransferases"/>
    <property type="match status" value="1"/>
</dbReference>
<feature type="region of interest" description="Disordered" evidence="3">
    <location>
        <begin position="1060"/>
        <end position="1111"/>
    </location>
</feature>
<dbReference type="EMBL" id="QJJQ01000023">
    <property type="protein sequence ID" value="PXW80998.1"/>
    <property type="molecule type" value="Genomic_DNA"/>
</dbReference>
<dbReference type="GO" id="GO:0030313">
    <property type="term" value="C:cell envelope"/>
    <property type="evidence" value="ECO:0007669"/>
    <property type="project" value="UniProtKB-SubCell"/>
</dbReference>
<keyword evidence="2" id="KW-0175">Coiled coil</keyword>
<name>A0A2V3VJM7_9BACI</name>
<feature type="transmembrane region" description="Helical" evidence="4">
    <location>
        <begin position="1120"/>
        <end position="1140"/>
    </location>
</feature>
<organism evidence="5 6">
    <name type="scientific">Pseudogracilibacillus auburnensis</name>
    <dbReference type="NCBI Taxonomy" id="1494959"/>
    <lineage>
        <taxon>Bacteria</taxon>
        <taxon>Bacillati</taxon>
        <taxon>Bacillota</taxon>
        <taxon>Bacilli</taxon>
        <taxon>Bacillales</taxon>
        <taxon>Bacillaceae</taxon>
        <taxon>Pseudogracilibacillus</taxon>
    </lineage>
</organism>
<gene>
    <name evidence="5" type="ORF">DFR56_12339</name>
</gene>
<evidence type="ECO:0000313" key="5">
    <source>
        <dbReference type="EMBL" id="PXW80998.1"/>
    </source>
</evidence>
<evidence type="ECO:0000256" key="2">
    <source>
        <dbReference type="SAM" id="Coils"/>
    </source>
</evidence>
<keyword evidence="4" id="KW-0812">Transmembrane</keyword>
<dbReference type="Gene3D" id="1.50.10.20">
    <property type="match status" value="1"/>
</dbReference>
<comment type="subcellular location">
    <subcellularLocation>
        <location evidence="1">Cell envelope</location>
    </subcellularLocation>
</comment>
<keyword evidence="4" id="KW-1133">Transmembrane helix</keyword>
<dbReference type="InterPro" id="IPR013378">
    <property type="entry name" value="InlB-like_B-rpt"/>
</dbReference>
<dbReference type="Proteomes" id="UP000247978">
    <property type="component" value="Unassembled WGS sequence"/>
</dbReference>
<evidence type="ECO:0000256" key="4">
    <source>
        <dbReference type="SAM" id="Phobius"/>
    </source>
</evidence>
<dbReference type="CDD" id="cd00688">
    <property type="entry name" value="ISOPREN_C2_like"/>
    <property type="match status" value="1"/>
</dbReference>
<dbReference type="Gene3D" id="2.60.40.4270">
    <property type="entry name" value="Listeria-Bacteroides repeat domain"/>
    <property type="match status" value="1"/>
</dbReference>
<feature type="coiled-coil region" evidence="2">
    <location>
        <begin position="886"/>
        <end position="937"/>
    </location>
</feature>
<evidence type="ECO:0000256" key="3">
    <source>
        <dbReference type="SAM" id="MobiDB-lite"/>
    </source>
</evidence>
<feature type="coiled-coil region" evidence="2">
    <location>
        <begin position="973"/>
        <end position="1000"/>
    </location>
</feature>
<keyword evidence="6" id="KW-1185">Reference proteome</keyword>
<dbReference type="InterPro" id="IPR008930">
    <property type="entry name" value="Terpenoid_cyclase/PrenylTrfase"/>
</dbReference>
<evidence type="ECO:0000313" key="6">
    <source>
        <dbReference type="Proteomes" id="UP000247978"/>
    </source>
</evidence>
<reference evidence="5 6" key="1">
    <citation type="submission" date="2018-05" db="EMBL/GenBank/DDBJ databases">
        <title>Genomic Encyclopedia of Type Strains, Phase IV (KMG-IV): sequencing the most valuable type-strain genomes for metagenomic binning, comparative biology and taxonomic classification.</title>
        <authorList>
            <person name="Goeker M."/>
        </authorList>
    </citation>
    <scope>NUCLEOTIDE SEQUENCE [LARGE SCALE GENOMIC DNA]</scope>
    <source>
        <strain evidence="5 6">DSM 28556</strain>
    </source>
</reference>
<sequence>MRNNRFMIYILSIFSVLLLLIGIDPRQTHAVAHDPNDQNYDYQLRFWEDRQPDIGFYINAAARHTFETVPDPNMGTISGEWSVMNLLRGMYTGYDYINTLDTYENNSGKEKYFTDYMKRIEDYVVIKQGNLDRNKSTEWSRLILSLSALDYDISDVSGFDFIDRLSSSHRFSHRQGINGPIWEIIAMNTGRYEFYPSPSEDANTYGKMIDYILDREIKQNDGTLGGWALASFGNPQPDPDITGMALQALASYYGNKEKYEQTGAETPFEDFEAAVERGIYILSVIQAENGAFKAFGNVNAESTVQVIVALTELGIDPLLNNVYLSRIDKTASFVTEGAVQDGVWTNNMIDALLTFWADGSRSELGVGGFKHVTTGFDGGGDSGYGVNAMATDQSLYGLIAYDRFTKGENTLYDMTDMMKAHGGTTYTDMKARELNIHYIGLQDKEINVETASPYGIVEIPENDPITGKEFKNWNSQNDGSGSSYEALEKLSMPNHDISLYAQYENIEYDIMFELNGGTFIGQHVPKEYTVEDEVLLPTLKQIEKEGFEFDGWYDNPQLKGIEVTVISEGSTGDKTFYAKWVEQTEGDEEAIKAVEEMIDQLPGKNELALEDKEALENARDAYQALTPIEQDQVKNYSKLMELEEKLRQLIEEEQDRIASEKVTNLIEELPTADNLTLNDRELVEKARLAYENLTKNQQALVLNLDVLLQLEEVLQHLQDTYDAERAQEVDDMIIELPTVEDLVLEDKESVEEVREAFYRLTLEQQELVENKQKFHDIEDRMFELEEIAKDLIEADKVEKMIAGLPKVEDINMNDQANVQQVRKAFDNLTKQQQDLVSNMEVLEVIEARIQEIEKRMNDQKAASNVDEMINNLPDVHLVTIQDKELVESIMKEYESLTESQQKLVENKEKLDQLRTKLTELEEQIEKEDKKAIDQVEEKINGLPHIDHIKVQDKKKIELARKAYNDLTEDQKNRITNIEKLHLAEKKIQQLEQEEIDKESALEVETKIEVLPLVTDIKLSDKDAVEAARKAYDRLTESQKQFVTNIEKLIALEEKIKELEKENVKKPQKQQENDRTGGGKTSEGIKSPSEKTNKIADNNDSTNKKAEKEKHEKLPGTATNIFNVFAIGLIVIIVGSIIYFVSRKRKA</sequence>
<dbReference type="RefSeq" id="WP_110397451.1">
    <property type="nucleotide sequence ID" value="NZ_JBHUHB010000001.1"/>
</dbReference>
<dbReference type="NCBIfam" id="TIGR02543">
    <property type="entry name" value="List_Bact_rpt"/>
    <property type="match status" value="1"/>
</dbReference>
<evidence type="ECO:0000256" key="1">
    <source>
        <dbReference type="ARBA" id="ARBA00004196"/>
    </source>
</evidence>
<comment type="caution">
    <text evidence="5">The sequence shown here is derived from an EMBL/GenBank/DDBJ whole genome shotgun (WGS) entry which is preliminary data.</text>
</comment>
<keyword evidence="4" id="KW-0472">Membrane</keyword>
<feature type="compositionally biased region" description="Basic and acidic residues" evidence="3">
    <location>
        <begin position="1060"/>
        <end position="1076"/>
    </location>
</feature>
<protein>
    <submittedName>
        <fullName evidence="5">Putative repeat protein (TIGR02543 family)</fullName>
    </submittedName>
</protein>
<dbReference type="AlphaFoldDB" id="A0A2V3VJM7"/>